<keyword evidence="3" id="KW-1185">Reference proteome</keyword>
<dbReference type="EMBL" id="KB206969">
    <property type="protein sequence ID" value="ELP86395.1"/>
    <property type="molecule type" value="Genomic_DNA"/>
</dbReference>
<dbReference type="GeneID" id="14885380"/>
<reference evidence="2 3" key="1">
    <citation type="submission" date="2012-10" db="EMBL/GenBank/DDBJ databases">
        <authorList>
            <person name="Zafar N."/>
            <person name="Inman J."/>
            <person name="Hall N."/>
            <person name="Lorenzi H."/>
            <person name="Caler E."/>
        </authorList>
    </citation>
    <scope>NUCLEOTIDE SEQUENCE [LARGE SCALE GENOMIC DNA]</scope>
    <source>
        <strain evidence="2 3">IP1</strain>
    </source>
</reference>
<accession>A0A0A1TY32</accession>
<dbReference type="OrthoDB" id="31160at2759"/>
<sequence>MKIKQKNNWQEVSTCRLFIDSISCYHRLNVLCLINKRARAGCGIDVLVHVVVAYVPTVLLKVSQISLRRLGQVIQWGFVARENMHNAATIDGMAFSSTFLGIIHSMAHKTGTAFRLPYGRCVAVLLKSETTAEGVEVLAKAKTSTHIDYNKRLILIASAVLFTYFI</sequence>
<proteinExistence type="predicted"/>
<dbReference type="InterPro" id="IPR056798">
    <property type="entry name" value="ADH_Fe_C"/>
</dbReference>
<evidence type="ECO:0000313" key="2">
    <source>
        <dbReference type="EMBL" id="ELP86395.1"/>
    </source>
</evidence>
<protein>
    <recommendedName>
        <fullName evidence="1">Fe-containing alcohol dehydrogenase-like C-terminal domain-containing protein</fullName>
    </recommendedName>
</protein>
<dbReference type="GO" id="GO:0004022">
    <property type="term" value="F:alcohol dehydrogenase (NAD+) activity"/>
    <property type="evidence" value="ECO:0007669"/>
    <property type="project" value="TreeGrafter"/>
</dbReference>
<dbReference type="PANTHER" id="PTHR11496">
    <property type="entry name" value="ALCOHOL DEHYDROGENASE"/>
    <property type="match status" value="1"/>
</dbReference>
<name>A0A0A1TY32_ENTIV</name>
<dbReference type="KEGG" id="eiv:EIN_029760"/>
<dbReference type="AlphaFoldDB" id="A0A0A1TY32"/>
<dbReference type="VEuPathDB" id="AmoebaDB:EIN_029760"/>
<dbReference type="InterPro" id="IPR039697">
    <property type="entry name" value="Alcohol_dehydrogenase_Fe"/>
</dbReference>
<dbReference type="Pfam" id="PF25137">
    <property type="entry name" value="ADH_Fe_C"/>
    <property type="match status" value="1"/>
</dbReference>
<dbReference type="SUPFAM" id="SSF56796">
    <property type="entry name" value="Dehydroquinate synthase-like"/>
    <property type="match status" value="1"/>
</dbReference>
<dbReference type="Proteomes" id="UP000014680">
    <property type="component" value="Unassembled WGS sequence"/>
</dbReference>
<dbReference type="GO" id="GO:0005739">
    <property type="term" value="C:mitochondrion"/>
    <property type="evidence" value="ECO:0007669"/>
    <property type="project" value="TreeGrafter"/>
</dbReference>
<dbReference type="Gene3D" id="1.20.1090.10">
    <property type="entry name" value="Dehydroquinate synthase-like - alpha domain"/>
    <property type="match status" value="1"/>
</dbReference>
<feature type="domain" description="Fe-containing alcohol dehydrogenase-like C-terminal" evidence="1">
    <location>
        <begin position="42"/>
        <end position="127"/>
    </location>
</feature>
<evidence type="ECO:0000313" key="3">
    <source>
        <dbReference type="Proteomes" id="UP000014680"/>
    </source>
</evidence>
<organism evidence="2 3">
    <name type="scientific">Entamoeba invadens IP1</name>
    <dbReference type="NCBI Taxonomy" id="370355"/>
    <lineage>
        <taxon>Eukaryota</taxon>
        <taxon>Amoebozoa</taxon>
        <taxon>Evosea</taxon>
        <taxon>Archamoebae</taxon>
        <taxon>Mastigamoebida</taxon>
        <taxon>Entamoebidae</taxon>
        <taxon>Entamoeba</taxon>
    </lineage>
</organism>
<gene>
    <name evidence="2" type="ORF">EIN_029760</name>
</gene>
<evidence type="ECO:0000259" key="1">
    <source>
        <dbReference type="Pfam" id="PF25137"/>
    </source>
</evidence>
<dbReference type="RefSeq" id="XP_004185741.1">
    <property type="nucleotide sequence ID" value="XM_004185693.1"/>
</dbReference>
<dbReference type="PANTHER" id="PTHR11496:SF83">
    <property type="entry name" value="HYDROXYACID-OXOACID TRANSHYDROGENASE, MITOCHONDRIAL"/>
    <property type="match status" value="1"/>
</dbReference>